<sequence length="292" mass="32112">MFLCTTHICYSETLELVRPPIMANQTNIESDAQENLLPSTSSTTTTTSSSSSSTIMNSNSLADHKSTRVSLSENCTSKKGQEPNNEKEQGNKKKRQRTTSDHSNGKHPTFRGVRMRSWGKWVSEIREPRKKSRIWLGTYQTAEMAARAHDVAALAIKGATAYLNFPELAQALPQPDSKSPKDIQAAAAKAASEAAAASASEEKQLICEAETKEAEVKLPMSANSTLSNAQESSSTCASASTNYDEEQLFDLPDLVMDGKDGSDNFRYYSSSTWHLCAADTGFRLEEPFLWEY</sequence>
<dbReference type="Pfam" id="PF00847">
    <property type="entry name" value="AP2"/>
    <property type="match status" value="1"/>
</dbReference>
<dbReference type="InterPro" id="IPR051032">
    <property type="entry name" value="AP2/ERF_TF_ERF_subfamily"/>
</dbReference>
<gene>
    <name evidence="10" type="ORF">C1H46_045171</name>
</gene>
<proteinExistence type="inferred from homology"/>
<evidence type="ECO:0000259" key="9">
    <source>
        <dbReference type="PROSITE" id="PS51032"/>
    </source>
</evidence>
<dbReference type="AlphaFoldDB" id="A0A540K4Y9"/>
<dbReference type="InterPro" id="IPR001471">
    <property type="entry name" value="AP2/ERF_dom"/>
</dbReference>
<accession>A0A540K4Y9</accession>
<comment type="similarity">
    <text evidence="7">Belongs to the AP2/ERF transcription factor family. ERF subfamily.</text>
</comment>
<evidence type="ECO:0000256" key="1">
    <source>
        <dbReference type="ARBA" id="ARBA00004123"/>
    </source>
</evidence>
<keyword evidence="2" id="KW-0805">Transcription regulation</keyword>
<dbReference type="Proteomes" id="UP000315295">
    <property type="component" value="Unassembled WGS sequence"/>
</dbReference>
<evidence type="ECO:0000256" key="4">
    <source>
        <dbReference type="ARBA" id="ARBA00023159"/>
    </source>
</evidence>
<dbReference type="CDD" id="cd00018">
    <property type="entry name" value="AP2"/>
    <property type="match status" value="1"/>
</dbReference>
<dbReference type="GO" id="GO:0005634">
    <property type="term" value="C:nucleus"/>
    <property type="evidence" value="ECO:0007669"/>
    <property type="project" value="UniProtKB-SubCell"/>
</dbReference>
<dbReference type="GO" id="GO:0003700">
    <property type="term" value="F:DNA-binding transcription factor activity"/>
    <property type="evidence" value="ECO:0007669"/>
    <property type="project" value="InterPro"/>
</dbReference>
<dbReference type="EMBL" id="VIEB01004071">
    <property type="protein sequence ID" value="TQD69296.1"/>
    <property type="molecule type" value="Genomic_DNA"/>
</dbReference>
<keyword evidence="3" id="KW-0238">DNA-binding</keyword>
<evidence type="ECO:0000313" key="10">
    <source>
        <dbReference type="EMBL" id="TQD69296.1"/>
    </source>
</evidence>
<feature type="compositionally biased region" description="Basic and acidic residues" evidence="8">
    <location>
        <begin position="79"/>
        <end position="91"/>
    </location>
</feature>
<keyword evidence="11" id="KW-1185">Reference proteome</keyword>
<keyword evidence="4" id="KW-0010">Activator</keyword>
<dbReference type="SMART" id="SM00380">
    <property type="entry name" value="AP2"/>
    <property type="match status" value="1"/>
</dbReference>
<dbReference type="InterPro" id="IPR036955">
    <property type="entry name" value="AP2/ERF_dom_sf"/>
</dbReference>
<evidence type="ECO:0000256" key="6">
    <source>
        <dbReference type="ARBA" id="ARBA00023242"/>
    </source>
</evidence>
<dbReference type="STRING" id="106549.A0A540K4Y9"/>
<dbReference type="FunFam" id="3.30.730.10:FF:000001">
    <property type="entry name" value="Ethylene-responsive transcription factor 2"/>
    <property type="match status" value="1"/>
</dbReference>
<dbReference type="PANTHER" id="PTHR31985:SF130">
    <property type="entry name" value="ETHYLENE-RESPONSIVE TRANSCRIPTION FACTOR ERF034"/>
    <property type="match status" value="1"/>
</dbReference>
<evidence type="ECO:0000256" key="2">
    <source>
        <dbReference type="ARBA" id="ARBA00023015"/>
    </source>
</evidence>
<name>A0A540K4Y9_MALBA</name>
<organism evidence="10 11">
    <name type="scientific">Malus baccata</name>
    <name type="common">Siberian crab apple</name>
    <name type="synonym">Pyrus baccata</name>
    <dbReference type="NCBI Taxonomy" id="106549"/>
    <lineage>
        <taxon>Eukaryota</taxon>
        <taxon>Viridiplantae</taxon>
        <taxon>Streptophyta</taxon>
        <taxon>Embryophyta</taxon>
        <taxon>Tracheophyta</taxon>
        <taxon>Spermatophyta</taxon>
        <taxon>Magnoliopsida</taxon>
        <taxon>eudicotyledons</taxon>
        <taxon>Gunneridae</taxon>
        <taxon>Pentapetalae</taxon>
        <taxon>rosids</taxon>
        <taxon>fabids</taxon>
        <taxon>Rosales</taxon>
        <taxon>Rosaceae</taxon>
        <taxon>Amygdaloideae</taxon>
        <taxon>Maleae</taxon>
        <taxon>Malus</taxon>
    </lineage>
</organism>
<evidence type="ECO:0000256" key="8">
    <source>
        <dbReference type="SAM" id="MobiDB-lite"/>
    </source>
</evidence>
<feature type="domain" description="AP2/ERF" evidence="9">
    <location>
        <begin position="109"/>
        <end position="166"/>
    </location>
</feature>
<dbReference type="InterPro" id="IPR016177">
    <property type="entry name" value="DNA-bd_dom_sf"/>
</dbReference>
<evidence type="ECO:0000256" key="3">
    <source>
        <dbReference type="ARBA" id="ARBA00023125"/>
    </source>
</evidence>
<dbReference type="PANTHER" id="PTHR31985">
    <property type="entry name" value="ETHYLENE-RESPONSIVE TRANSCRIPTION FACTOR ERF042-RELATED"/>
    <property type="match status" value="1"/>
</dbReference>
<feature type="compositionally biased region" description="Polar residues" evidence="8">
    <location>
        <begin position="68"/>
        <end position="78"/>
    </location>
</feature>
<protein>
    <recommendedName>
        <fullName evidence="9">AP2/ERF domain-containing protein</fullName>
    </recommendedName>
</protein>
<dbReference type="GO" id="GO:0003677">
    <property type="term" value="F:DNA binding"/>
    <property type="evidence" value="ECO:0007669"/>
    <property type="project" value="UniProtKB-KW"/>
</dbReference>
<evidence type="ECO:0000256" key="7">
    <source>
        <dbReference type="ARBA" id="ARBA00024343"/>
    </source>
</evidence>
<keyword evidence="6" id="KW-0539">Nucleus</keyword>
<feature type="region of interest" description="Disordered" evidence="8">
    <location>
        <begin position="31"/>
        <end position="111"/>
    </location>
</feature>
<dbReference type="SUPFAM" id="SSF54171">
    <property type="entry name" value="DNA-binding domain"/>
    <property type="match status" value="1"/>
</dbReference>
<dbReference type="PROSITE" id="PS51032">
    <property type="entry name" value="AP2_ERF"/>
    <property type="match status" value="1"/>
</dbReference>
<evidence type="ECO:0000256" key="5">
    <source>
        <dbReference type="ARBA" id="ARBA00023163"/>
    </source>
</evidence>
<evidence type="ECO:0000313" key="11">
    <source>
        <dbReference type="Proteomes" id="UP000315295"/>
    </source>
</evidence>
<dbReference type="PRINTS" id="PR00367">
    <property type="entry name" value="ETHRSPELEMNT"/>
</dbReference>
<keyword evidence="5" id="KW-0804">Transcription</keyword>
<comment type="caution">
    <text evidence="10">The sequence shown here is derived from an EMBL/GenBank/DDBJ whole genome shotgun (WGS) entry which is preliminary data.</text>
</comment>
<comment type="subcellular location">
    <subcellularLocation>
        <location evidence="1">Nucleus</location>
    </subcellularLocation>
</comment>
<dbReference type="Gene3D" id="3.30.730.10">
    <property type="entry name" value="AP2/ERF domain"/>
    <property type="match status" value="1"/>
</dbReference>
<reference evidence="10 11" key="1">
    <citation type="journal article" date="2019" name="G3 (Bethesda)">
        <title>Sequencing of a Wild Apple (Malus baccata) Genome Unravels the Differences Between Cultivated and Wild Apple Species Regarding Disease Resistance and Cold Tolerance.</title>
        <authorList>
            <person name="Chen X."/>
        </authorList>
    </citation>
    <scope>NUCLEOTIDE SEQUENCE [LARGE SCALE GENOMIC DNA]</scope>
    <source>
        <strain evidence="11">cv. Shandingzi</strain>
        <tissue evidence="10">Leaves</tissue>
    </source>
</reference>
<feature type="compositionally biased region" description="Low complexity" evidence="8">
    <location>
        <begin position="39"/>
        <end position="54"/>
    </location>
</feature>